<proteinExistence type="predicted"/>
<gene>
    <name evidence="3" type="ORF">LJ757_09970</name>
</gene>
<organism evidence="3 4">
    <name type="scientific">Arthrobacter caoxuetaonis</name>
    <dbReference type="NCBI Taxonomy" id="2886935"/>
    <lineage>
        <taxon>Bacteria</taxon>
        <taxon>Bacillati</taxon>
        <taxon>Actinomycetota</taxon>
        <taxon>Actinomycetes</taxon>
        <taxon>Micrococcales</taxon>
        <taxon>Micrococcaceae</taxon>
        <taxon>Arthrobacter</taxon>
    </lineage>
</organism>
<evidence type="ECO:0000313" key="4">
    <source>
        <dbReference type="Proteomes" id="UP001139158"/>
    </source>
</evidence>
<sequence>MSTESGSTAAGEPRRRQADETPSREDAGTASPRPSSTDNEPDVTRRLETPSRGEHTGRAETTGNSGSSGTNDTEALNTGATGTRDPDGTAHRTDGHDGRHQAAEQPVMPNREALLAAERERFGGIKFGAAFFGWLTATGMVVLLSALAAAIGAAVGVSTDSDLGAALDQVTSNQSANLVGAIITLAVLLLAYYAGGYVAGRMARFNGAKQGVAVWLWALVAAAVVIILGLILNDDIRSLTQLNTVASLPQDLGDVSAGTWLALLATVVVSLIGAILGGLAGMRFHRRVDRAKFTPEPRTT</sequence>
<evidence type="ECO:0000313" key="3">
    <source>
        <dbReference type="EMBL" id="MCC3298130.1"/>
    </source>
</evidence>
<accession>A0A9X1MF49</accession>
<keyword evidence="2" id="KW-0472">Membrane</keyword>
<feature type="compositionally biased region" description="Basic and acidic residues" evidence="1">
    <location>
        <begin position="84"/>
        <end position="102"/>
    </location>
</feature>
<feature type="compositionally biased region" description="Basic and acidic residues" evidence="1">
    <location>
        <begin position="12"/>
        <end position="27"/>
    </location>
</feature>
<evidence type="ECO:0000256" key="1">
    <source>
        <dbReference type="SAM" id="MobiDB-lite"/>
    </source>
</evidence>
<dbReference type="AlphaFoldDB" id="A0A9X1MF49"/>
<feature type="compositionally biased region" description="Basic and acidic residues" evidence="1">
    <location>
        <begin position="42"/>
        <end position="58"/>
    </location>
</feature>
<feature type="transmembrane region" description="Helical" evidence="2">
    <location>
        <begin position="178"/>
        <end position="200"/>
    </location>
</feature>
<keyword evidence="4" id="KW-1185">Reference proteome</keyword>
<feature type="region of interest" description="Disordered" evidence="1">
    <location>
        <begin position="1"/>
        <end position="108"/>
    </location>
</feature>
<dbReference type="RefSeq" id="WP_227895999.1">
    <property type="nucleotide sequence ID" value="NZ_CP099466.1"/>
</dbReference>
<keyword evidence="2" id="KW-0812">Transmembrane</keyword>
<feature type="transmembrane region" description="Helical" evidence="2">
    <location>
        <begin position="129"/>
        <end position="158"/>
    </location>
</feature>
<protein>
    <submittedName>
        <fullName evidence="3">YrzE family protein</fullName>
    </submittedName>
</protein>
<keyword evidence="2" id="KW-1133">Transmembrane helix</keyword>
<evidence type="ECO:0000256" key="2">
    <source>
        <dbReference type="SAM" id="Phobius"/>
    </source>
</evidence>
<feature type="compositionally biased region" description="Polar residues" evidence="1">
    <location>
        <begin position="59"/>
        <end position="81"/>
    </location>
</feature>
<comment type="caution">
    <text evidence="3">The sequence shown here is derived from an EMBL/GenBank/DDBJ whole genome shotgun (WGS) entry which is preliminary data.</text>
</comment>
<dbReference type="EMBL" id="JAJFZV010000009">
    <property type="protein sequence ID" value="MCC3298130.1"/>
    <property type="molecule type" value="Genomic_DNA"/>
</dbReference>
<name>A0A9X1MF49_9MICC</name>
<feature type="transmembrane region" description="Helical" evidence="2">
    <location>
        <begin position="260"/>
        <end position="282"/>
    </location>
</feature>
<reference evidence="3" key="1">
    <citation type="submission" date="2021-10" db="EMBL/GenBank/DDBJ databases">
        <title>Novel species in genus Arthrobacter.</title>
        <authorList>
            <person name="Liu Y."/>
        </authorList>
    </citation>
    <scope>NUCLEOTIDE SEQUENCE</scope>
    <source>
        <strain evidence="3">Zg-Y453</strain>
    </source>
</reference>
<dbReference type="Proteomes" id="UP001139158">
    <property type="component" value="Unassembled WGS sequence"/>
</dbReference>
<feature type="transmembrane region" description="Helical" evidence="2">
    <location>
        <begin position="212"/>
        <end position="232"/>
    </location>
</feature>